<comment type="caution">
    <text evidence="2">The sequence shown here is derived from an EMBL/GenBank/DDBJ whole genome shotgun (WGS) entry which is preliminary data.</text>
</comment>
<dbReference type="EMBL" id="VBPA01000121">
    <property type="protein sequence ID" value="TMQ71511.1"/>
    <property type="molecule type" value="Genomic_DNA"/>
</dbReference>
<accession>A0A538U6K9</accession>
<evidence type="ECO:0000313" key="3">
    <source>
        <dbReference type="Proteomes" id="UP000319836"/>
    </source>
</evidence>
<protein>
    <submittedName>
        <fullName evidence="2">Uncharacterized protein</fullName>
    </submittedName>
</protein>
<organism evidence="2 3">
    <name type="scientific">Eiseniibacteriota bacterium</name>
    <dbReference type="NCBI Taxonomy" id="2212470"/>
    <lineage>
        <taxon>Bacteria</taxon>
        <taxon>Candidatus Eiseniibacteriota</taxon>
    </lineage>
</organism>
<reference evidence="2 3" key="1">
    <citation type="journal article" date="2019" name="Nat. Microbiol.">
        <title>Mediterranean grassland soil C-N compound turnover is dependent on rainfall and depth, and is mediated by genomically divergent microorganisms.</title>
        <authorList>
            <person name="Diamond S."/>
            <person name="Andeer P.F."/>
            <person name="Li Z."/>
            <person name="Crits-Christoph A."/>
            <person name="Burstein D."/>
            <person name="Anantharaman K."/>
            <person name="Lane K.R."/>
            <person name="Thomas B.C."/>
            <person name="Pan C."/>
            <person name="Northen T.R."/>
            <person name="Banfield J.F."/>
        </authorList>
    </citation>
    <scope>NUCLEOTIDE SEQUENCE [LARGE SCALE GENOMIC DNA]</scope>
    <source>
        <strain evidence="2">WS_10</strain>
    </source>
</reference>
<name>A0A538U6K9_UNCEI</name>
<dbReference type="AlphaFoldDB" id="A0A538U6K9"/>
<feature type="signal peptide" evidence="1">
    <location>
        <begin position="1"/>
        <end position="26"/>
    </location>
</feature>
<sequence length="79" mass="8369">MKKRSRMATLALMVCLALALPLAAIAEDEAPTDADRSAALYKAFDYAVCAASIAVTPTGWGLALTVFTCGKALNLWFTD</sequence>
<keyword evidence="1" id="KW-0732">Signal</keyword>
<evidence type="ECO:0000256" key="1">
    <source>
        <dbReference type="SAM" id="SignalP"/>
    </source>
</evidence>
<evidence type="ECO:0000313" key="2">
    <source>
        <dbReference type="EMBL" id="TMQ71511.1"/>
    </source>
</evidence>
<dbReference type="Proteomes" id="UP000319836">
    <property type="component" value="Unassembled WGS sequence"/>
</dbReference>
<gene>
    <name evidence="2" type="ORF">E6K80_05395</name>
</gene>
<feature type="chain" id="PRO_5021700494" evidence="1">
    <location>
        <begin position="27"/>
        <end position="79"/>
    </location>
</feature>
<proteinExistence type="predicted"/>